<feature type="compositionally biased region" description="Polar residues" evidence="1">
    <location>
        <begin position="254"/>
        <end position="268"/>
    </location>
</feature>
<dbReference type="OMA" id="TEKEWRY"/>
<feature type="region of interest" description="Disordered" evidence="1">
    <location>
        <begin position="180"/>
        <end position="308"/>
    </location>
</feature>
<evidence type="ECO:0000256" key="1">
    <source>
        <dbReference type="SAM" id="MobiDB-lite"/>
    </source>
</evidence>
<sequence>MTSRTLALNFESYLRRNGRLTHDEELDLMEQGTSLQDHCGLLPNQYILPPRDLVTCRWIEQYDLTTQYGAHSLGSAEHALLTQRLTAGTLQPNAVAAGGYHELNVPPRADSVLAGGALGHKPRVAELLEAAPAIIERREELLETALIDIKRSIEEDPAFGGEIPLKRRKRGVKIDDDFEDEDEIPLKRRKQDKAPPTSAPKVKLKFRAPPQPSQPPQPRPKATAPTTSTPRKRTSTKDKNDDSDEEYQPAARPAQTTPLPTIYNNTALPYTLSTTKAPTSASTPTRTPSITSSGRSISPPPRAQLPSVTFKNGTRRIPKEIREIVAAVGKVRNGKDGFPLRTGLRNTMGFTGRDGVIGAKSVLSQWYGDTRLFTEKEWRYFSGNEERKRKRAGGR</sequence>
<dbReference type="eggNOG" id="ENOG502R0Z9">
    <property type="taxonomic scope" value="Eukaryota"/>
</dbReference>
<feature type="compositionally biased region" description="Low complexity" evidence="1">
    <location>
        <begin position="220"/>
        <end position="229"/>
    </location>
</feature>
<dbReference type="HOGENOM" id="CLU_698343_0_0_1"/>
<evidence type="ECO:0000313" key="2">
    <source>
        <dbReference type="EMBL" id="EME40330.1"/>
    </source>
</evidence>
<reference evidence="2 3" key="2">
    <citation type="journal article" date="2012" name="PLoS Pathog.">
        <title>Diverse lifestyles and strategies of plant pathogenesis encoded in the genomes of eighteen Dothideomycetes fungi.</title>
        <authorList>
            <person name="Ohm R.A."/>
            <person name="Feau N."/>
            <person name="Henrissat B."/>
            <person name="Schoch C.L."/>
            <person name="Horwitz B.A."/>
            <person name="Barry K.W."/>
            <person name="Condon B.J."/>
            <person name="Copeland A.C."/>
            <person name="Dhillon B."/>
            <person name="Glaser F."/>
            <person name="Hesse C.N."/>
            <person name="Kosti I."/>
            <person name="LaButti K."/>
            <person name="Lindquist E.A."/>
            <person name="Lucas S."/>
            <person name="Salamov A.A."/>
            <person name="Bradshaw R.E."/>
            <person name="Ciuffetti L."/>
            <person name="Hamelin R.C."/>
            <person name="Kema G.H.J."/>
            <person name="Lawrence C."/>
            <person name="Scott J.A."/>
            <person name="Spatafora J.W."/>
            <person name="Turgeon B.G."/>
            <person name="de Wit P.J.G.M."/>
            <person name="Zhong S."/>
            <person name="Goodwin S.B."/>
            <person name="Grigoriev I.V."/>
        </authorList>
    </citation>
    <scope>NUCLEOTIDE SEQUENCE [LARGE SCALE GENOMIC DNA]</scope>
    <source>
        <strain evidence="3">NZE10 / CBS 128990</strain>
    </source>
</reference>
<keyword evidence="3" id="KW-1185">Reference proteome</keyword>
<accession>N1PFH2</accession>
<evidence type="ECO:0000313" key="3">
    <source>
        <dbReference type="Proteomes" id="UP000016933"/>
    </source>
</evidence>
<dbReference type="Proteomes" id="UP000016933">
    <property type="component" value="Unassembled WGS sequence"/>
</dbReference>
<name>N1PFH2_DOTSN</name>
<feature type="compositionally biased region" description="Pro residues" evidence="1">
    <location>
        <begin position="209"/>
        <end position="219"/>
    </location>
</feature>
<gene>
    <name evidence="2" type="ORF">DOTSEDRAFT_56548</name>
</gene>
<dbReference type="AlphaFoldDB" id="N1PFH2"/>
<protein>
    <submittedName>
        <fullName evidence="2">Uncharacterized protein</fullName>
    </submittedName>
</protein>
<feature type="compositionally biased region" description="Low complexity" evidence="1">
    <location>
        <begin position="271"/>
        <end position="297"/>
    </location>
</feature>
<dbReference type="EMBL" id="KB446544">
    <property type="protein sequence ID" value="EME40330.1"/>
    <property type="molecule type" value="Genomic_DNA"/>
</dbReference>
<reference evidence="3" key="1">
    <citation type="journal article" date="2012" name="PLoS Genet.">
        <title>The genomes of the fungal plant pathogens Cladosporium fulvum and Dothistroma septosporum reveal adaptation to different hosts and lifestyles but also signatures of common ancestry.</title>
        <authorList>
            <person name="de Wit P.J.G.M."/>
            <person name="van der Burgt A."/>
            <person name="Oekmen B."/>
            <person name="Stergiopoulos I."/>
            <person name="Abd-Elsalam K.A."/>
            <person name="Aerts A.L."/>
            <person name="Bahkali A.H."/>
            <person name="Beenen H.G."/>
            <person name="Chettri P."/>
            <person name="Cox M.P."/>
            <person name="Datema E."/>
            <person name="de Vries R.P."/>
            <person name="Dhillon B."/>
            <person name="Ganley A.R."/>
            <person name="Griffiths S.A."/>
            <person name="Guo Y."/>
            <person name="Hamelin R.C."/>
            <person name="Henrissat B."/>
            <person name="Kabir M.S."/>
            <person name="Jashni M.K."/>
            <person name="Kema G."/>
            <person name="Klaubauf S."/>
            <person name="Lapidus A."/>
            <person name="Levasseur A."/>
            <person name="Lindquist E."/>
            <person name="Mehrabi R."/>
            <person name="Ohm R.A."/>
            <person name="Owen T.J."/>
            <person name="Salamov A."/>
            <person name="Schwelm A."/>
            <person name="Schijlen E."/>
            <person name="Sun H."/>
            <person name="van den Burg H.A."/>
            <person name="van Ham R.C.H.J."/>
            <person name="Zhang S."/>
            <person name="Goodwin S.B."/>
            <person name="Grigoriev I.V."/>
            <person name="Collemare J."/>
            <person name="Bradshaw R.E."/>
        </authorList>
    </citation>
    <scope>NUCLEOTIDE SEQUENCE [LARGE SCALE GENOMIC DNA]</scope>
    <source>
        <strain evidence="3">NZE10 / CBS 128990</strain>
    </source>
</reference>
<dbReference type="OrthoDB" id="3649537at2759"/>
<proteinExistence type="predicted"/>
<organism evidence="2 3">
    <name type="scientific">Dothistroma septosporum (strain NZE10 / CBS 128990)</name>
    <name type="common">Red band needle blight fungus</name>
    <name type="synonym">Mycosphaerella pini</name>
    <dbReference type="NCBI Taxonomy" id="675120"/>
    <lineage>
        <taxon>Eukaryota</taxon>
        <taxon>Fungi</taxon>
        <taxon>Dikarya</taxon>
        <taxon>Ascomycota</taxon>
        <taxon>Pezizomycotina</taxon>
        <taxon>Dothideomycetes</taxon>
        <taxon>Dothideomycetidae</taxon>
        <taxon>Mycosphaerellales</taxon>
        <taxon>Mycosphaerellaceae</taxon>
        <taxon>Dothistroma</taxon>
    </lineage>
</organism>